<dbReference type="PANTHER" id="PTHR30441">
    <property type="entry name" value="DUF748 DOMAIN-CONTAINING PROTEIN"/>
    <property type="match status" value="1"/>
</dbReference>
<comment type="caution">
    <text evidence="2">The sequence shown here is derived from an EMBL/GenBank/DDBJ whole genome shotgun (WGS) entry which is preliminary data.</text>
</comment>
<reference evidence="2 3" key="1">
    <citation type="journal article" date="2017" name="Int. J. Syst. Evol. Microbiol.">
        <title>Desulfovibrio senegalensis sp. nov., a mesophilic sulfate reducer isolated from marine sediment.</title>
        <authorList>
            <person name="Thioye A."/>
            <person name="Gam Z.B.A."/>
            <person name="Mbengue M."/>
            <person name="Cayol J.L."/>
            <person name="Joseph-Bartoli M."/>
            <person name="Toure-Kane C."/>
            <person name="Labat M."/>
        </authorList>
    </citation>
    <scope>NUCLEOTIDE SEQUENCE [LARGE SCALE GENOMIC DNA]</scope>
    <source>
        <strain evidence="2 3">DSM 101509</strain>
    </source>
</reference>
<evidence type="ECO:0000259" key="1">
    <source>
        <dbReference type="Pfam" id="PF05170"/>
    </source>
</evidence>
<accession>A0A6N6N7L0</accession>
<dbReference type="InterPro" id="IPR052894">
    <property type="entry name" value="AsmA-related"/>
</dbReference>
<dbReference type="OrthoDB" id="5437768at2"/>
<dbReference type="Pfam" id="PF05170">
    <property type="entry name" value="AsmA"/>
    <property type="match status" value="2"/>
</dbReference>
<organism evidence="2 3">
    <name type="scientific">Pseudodesulfovibrio senegalensis</name>
    <dbReference type="NCBI Taxonomy" id="1721087"/>
    <lineage>
        <taxon>Bacteria</taxon>
        <taxon>Pseudomonadati</taxon>
        <taxon>Thermodesulfobacteriota</taxon>
        <taxon>Desulfovibrionia</taxon>
        <taxon>Desulfovibrionales</taxon>
        <taxon>Desulfovibrionaceae</taxon>
    </lineage>
</organism>
<protein>
    <submittedName>
        <fullName evidence="2">AsmA family protein</fullName>
    </submittedName>
</protein>
<dbReference type="PANTHER" id="PTHR30441:SF4">
    <property type="entry name" value="PROTEIN ASMA"/>
    <property type="match status" value="1"/>
</dbReference>
<gene>
    <name evidence="2" type="ORF">F8A88_05495</name>
</gene>
<evidence type="ECO:0000313" key="3">
    <source>
        <dbReference type="Proteomes" id="UP000438699"/>
    </source>
</evidence>
<keyword evidence="3" id="KW-1185">Reference proteome</keyword>
<dbReference type="AlphaFoldDB" id="A0A6N6N7L0"/>
<dbReference type="GO" id="GO:0005886">
    <property type="term" value="C:plasma membrane"/>
    <property type="evidence" value="ECO:0007669"/>
    <property type="project" value="TreeGrafter"/>
</dbReference>
<dbReference type="Proteomes" id="UP000438699">
    <property type="component" value="Unassembled WGS sequence"/>
</dbReference>
<dbReference type="InterPro" id="IPR007844">
    <property type="entry name" value="AsmA"/>
</dbReference>
<proteinExistence type="predicted"/>
<sequence length="1036" mass="113263">MFKTFGKIAFAFMCGLILSAVLLLVWLSEYIDSKEFRNDFTSALSSAVGREVVLNGELDIAFYPWLGLRAYDLSVANEPGFARESFVHMQDVSVGVRLIPLFSRKLVIRTVLVDGMHVYLMRSKDSRVNWDDFNFDYKSETESLSWFSSIFIHGVEIENAELHFNDAVTGENLTLKGLSAHLGAFAPGDSVGVTLEGVFRRQHENFKVHAALSGLLHTDFSTPGKLFEKTVLEFDATGGKLPSGKPLKGVATIAYNANDGTLWLKDFHVRMATVDMAGQITVHHLLEDFNATGSIHVEPFDPVPVLRSFGLTRSLKSLGEIGAVHGEIAMNADKDGVSLHIQKSTLDTLSLSGVVALHDFNRPRYSFDLVAPHVDLDRYLPLFRTGTPFVWGDFSLPFWKTLNARGKLAIQRFSAVDTVFSDVAATLDASDGTVHAEAKTTVYDGRLHAKMDAVISGKSTAPDMTLAVSAQGMSMRSNAMPFARGEWGEVESTANAEMRFSMNHATCSPDSESADALRQSRLQYTVYSPSVLLHLHKSGLKRHFREFSAKGALVGSKGNAPGFTFETTGHFLALGKRDAQQLKASLQGPLIVDKDFQTVRSSGVRTDFADSGFELPAAAVPAATSAMISWDKDLHTVRLADVAVSAYGSSATGSIVVTKPFDELVHCKGKVVVAKTDLKRILEDSGIDVYRMADDSALRALSLQGAFSIENKALSFGDVKIDVDGTPVSGKLSMTLASHPRFDFDLKAGKIDLDRYLPPDRKADIKKLRAGIDEDAPPVDLPLETLRWLNLHGPVSIEEFVLEDVRLSNLSAVVSAERGVISVSSAKSDFYGGTADGEWTGKVFEKHLETAVDLKLKSFEAGPMLKDVAGRDYVRGVTDADILLRSTGRTDDDIVANLDGSIDLKIGKGSFKFTNWGEKKPPATEKQAEAIRRRTAFRSATSEWTISKGYFHLDDLDVDSSIMHCSGSGGFSPSEETIDLSVKADFVAVPSVTVHIVGHIEDPEVKMPGGKIVTDTIKNIFGLPQRSFRFLRDLFF</sequence>
<evidence type="ECO:0000313" key="2">
    <source>
        <dbReference type="EMBL" id="KAB1443691.1"/>
    </source>
</evidence>
<name>A0A6N6N7L0_9BACT</name>
<dbReference type="EMBL" id="WAIE01000001">
    <property type="protein sequence ID" value="KAB1443691.1"/>
    <property type="molecule type" value="Genomic_DNA"/>
</dbReference>
<feature type="domain" description="AsmA" evidence="1">
    <location>
        <begin position="678"/>
        <end position="951"/>
    </location>
</feature>
<feature type="domain" description="AsmA" evidence="1">
    <location>
        <begin position="3"/>
        <end position="208"/>
    </location>
</feature>
<dbReference type="GO" id="GO:0090313">
    <property type="term" value="P:regulation of protein targeting to membrane"/>
    <property type="evidence" value="ECO:0007669"/>
    <property type="project" value="TreeGrafter"/>
</dbReference>
<dbReference type="RefSeq" id="WP_151150064.1">
    <property type="nucleotide sequence ID" value="NZ_WAIE01000001.1"/>
</dbReference>